<evidence type="ECO:0000313" key="3">
    <source>
        <dbReference type="Proteomes" id="UP001139521"/>
    </source>
</evidence>
<protein>
    <submittedName>
        <fullName evidence="2">IS3 family transposase</fullName>
    </submittedName>
</protein>
<organism evidence="2 3">
    <name type="scientific">Zunongwangia pacifica</name>
    <dbReference type="NCBI Taxonomy" id="2911062"/>
    <lineage>
        <taxon>Bacteria</taxon>
        <taxon>Pseudomonadati</taxon>
        <taxon>Bacteroidota</taxon>
        <taxon>Flavobacteriia</taxon>
        <taxon>Flavobacteriales</taxon>
        <taxon>Flavobacteriaceae</taxon>
        <taxon>Zunongwangia</taxon>
    </lineage>
</organism>
<dbReference type="RefSeq" id="WP_249601145.1">
    <property type="nucleotide sequence ID" value="NZ_JAKHSK010000009.1"/>
</dbReference>
<gene>
    <name evidence="2" type="ORF">L1967_07695</name>
</gene>
<dbReference type="AlphaFoldDB" id="A0A9X2CL67"/>
<comment type="caution">
    <text evidence="2">The sequence shown here is derived from an EMBL/GenBank/DDBJ whole genome shotgun (WGS) entry which is preliminary data.</text>
</comment>
<name>A0A9X2CL67_9FLAO</name>
<proteinExistence type="predicted"/>
<accession>A0A9X2CL67</accession>
<dbReference type="Pfam" id="PF13276">
    <property type="entry name" value="HTH_21"/>
    <property type="match status" value="1"/>
</dbReference>
<dbReference type="InterPro" id="IPR025948">
    <property type="entry name" value="HTH-like_dom"/>
</dbReference>
<reference evidence="2" key="1">
    <citation type="submission" date="2022-01" db="EMBL/GenBank/DDBJ databases">
        <title>Genome sequencing of Zunongwangia sp. M21534 genome.</title>
        <authorList>
            <person name="Chen Y."/>
            <person name="Dong C."/>
            <person name="Shao Z."/>
        </authorList>
    </citation>
    <scope>NUCLEOTIDE SEQUENCE</scope>
    <source>
        <strain evidence="2">MCCC M21534</strain>
    </source>
</reference>
<feature type="domain" description="HTH-like" evidence="1">
    <location>
        <begin position="63"/>
        <end position="114"/>
    </location>
</feature>
<dbReference type="PANTHER" id="PTHR46889">
    <property type="entry name" value="TRANSPOSASE INSF FOR INSERTION SEQUENCE IS3B-RELATED"/>
    <property type="match status" value="1"/>
</dbReference>
<dbReference type="EMBL" id="JAKHSK010000009">
    <property type="protein sequence ID" value="MCL6218175.1"/>
    <property type="molecule type" value="Genomic_DNA"/>
</dbReference>
<evidence type="ECO:0000259" key="1">
    <source>
        <dbReference type="Pfam" id="PF13276"/>
    </source>
</evidence>
<dbReference type="Proteomes" id="UP001139521">
    <property type="component" value="Unassembled WGS sequence"/>
</dbReference>
<dbReference type="PANTHER" id="PTHR46889:SF4">
    <property type="entry name" value="TRANSPOSASE INSO FOR INSERTION SEQUENCE ELEMENT IS911B-RELATED"/>
    <property type="match status" value="1"/>
</dbReference>
<sequence length="159" mass="18704">MASQPAGWQVLQERWEIYGFIASYRHLYPIEKKCKVSKVSRNGFYRWYTSGPSKRVLECSLFTDLIKKKFDLSKRRYGSTRIAAQLKRKGYCISRGRVSVIMKANHWFSKHKKKVKVTTDSNHGYVICKNLLNREFNPSRLNAVWVSDITYIPPHQGWL</sequence>
<evidence type="ECO:0000313" key="2">
    <source>
        <dbReference type="EMBL" id="MCL6218175.1"/>
    </source>
</evidence>
<dbReference type="InterPro" id="IPR050900">
    <property type="entry name" value="Transposase_IS3/IS150/IS904"/>
</dbReference>
<keyword evidence="3" id="KW-1185">Reference proteome</keyword>